<evidence type="ECO:0000313" key="2">
    <source>
        <dbReference type="EMBL" id="SKB02529.1"/>
    </source>
</evidence>
<proteinExistence type="predicted"/>
<dbReference type="EMBL" id="FUYG01000012">
    <property type="protein sequence ID" value="SKB02529.1"/>
    <property type="molecule type" value="Genomic_DNA"/>
</dbReference>
<sequence length="38" mass="4028">MTASFVASVLSQHESTNTPSDGASGRRVDTNVLTWSFA</sequence>
<dbReference type="AlphaFoldDB" id="A0A1T4YL57"/>
<feature type="region of interest" description="Disordered" evidence="1">
    <location>
        <begin position="1"/>
        <end position="29"/>
    </location>
</feature>
<evidence type="ECO:0000313" key="3">
    <source>
        <dbReference type="Proteomes" id="UP000189735"/>
    </source>
</evidence>
<gene>
    <name evidence="2" type="ORF">SAMN06295879_3534</name>
</gene>
<evidence type="ECO:0000256" key="1">
    <source>
        <dbReference type="SAM" id="MobiDB-lite"/>
    </source>
</evidence>
<dbReference type="Proteomes" id="UP000189735">
    <property type="component" value="Unassembled WGS sequence"/>
</dbReference>
<reference evidence="3" key="1">
    <citation type="submission" date="2017-02" db="EMBL/GenBank/DDBJ databases">
        <authorList>
            <person name="Varghese N."/>
            <person name="Submissions S."/>
        </authorList>
    </citation>
    <scope>NUCLEOTIDE SEQUENCE [LARGE SCALE GENOMIC DNA]</scope>
    <source>
        <strain evidence="3">VKM Ac-2052</strain>
    </source>
</reference>
<name>A0A1T4YL57_9MICO</name>
<organism evidence="2 3">
    <name type="scientific">Agreia bicolorata</name>
    <dbReference type="NCBI Taxonomy" id="110935"/>
    <lineage>
        <taxon>Bacteria</taxon>
        <taxon>Bacillati</taxon>
        <taxon>Actinomycetota</taxon>
        <taxon>Actinomycetes</taxon>
        <taxon>Micrococcales</taxon>
        <taxon>Microbacteriaceae</taxon>
        <taxon>Agreia</taxon>
    </lineage>
</organism>
<feature type="compositionally biased region" description="Polar residues" evidence="1">
    <location>
        <begin position="1"/>
        <end position="21"/>
    </location>
</feature>
<protein>
    <submittedName>
        <fullName evidence="2">Uncharacterized protein</fullName>
    </submittedName>
</protein>
<accession>A0A1T4YL57</accession>